<dbReference type="InterPro" id="IPR029044">
    <property type="entry name" value="Nucleotide-diphossugar_trans"/>
</dbReference>
<keyword evidence="8" id="KW-1185">Reference proteome</keyword>
<dbReference type="Proteomes" id="UP000283523">
    <property type="component" value="Unassembled WGS sequence"/>
</dbReference>
<evidence type="ECO:0000256" key="4">
    <source>
        <dbReference type="ARBA" id="ARBA00022679"/>
    </source>
</evidence>
<evidence type="ECO:0000259" key="6">
    <source>
        <dbReference type="Pfam" id="PF00535"/>
    </source>
</evidence>
<evidence type="ECO:0000256" key="1">
    <source>
        <dbReference type="ARBA" id="ARBA00004236"/>
    </source>
</evidence>
<evidence type="ECO:0000256" key="2">
    <source>
        <dbReference type="ARBA" id="ARBA00022475"/>
    </source>
</evidence>
<dbReference type="GO" id="GO:0005886">
    <property type="term" value="C:plasma membrane"/>
    <property type="evidence" value="ECO:0007669"/>
    <property type="project" value="UniProtKB-SubCell"/>
</dbReference>
<keyword evidence="2" id="KW-1003">Cell membrane</keyword>
<dbReference type="CDD" id="cd02522">
    <property type="entry name" value="GT_2_like_a"/>
    <property type="match status" value="1"/>
</dbReference>
<gene>
    <name evidence="7" type="ORF">DYU11_06740</name>
</gene>
<comment type="caution">
    <text evidence="7">The sequence shown here is derived from an EMBL/GenBank/DDBJ whole genome shotgun (WGS) entry which is preliminary data.</text>
</comment>
<dbReference type="Pfam" id="PF00535">
    <property type="entry name" value="Glycos_transf_2"/>
    <property type="match status" value="1"/>
</dbReference>
<dbReference type="InterPro" id="IPR026461">
    <property type="entry name" value="Trfase_2_rSAM/seldom_assoc"/>
</dbReference>
<dbReference type="NCBIfam" id="TIGR04283">
    <property type="entry name" value="glyco_like_mftF"/>
    <property type="match status" value="1"/>
</dbReference>
<sequence length="231" mass="26106">MTLSVIIPTFNEARHIGTLLRELQTFGGADVVDLLVVDGGSTDQTVALARQAGARVLLAPRPGRPQQMNYGAGFATGDVLYFVHADVQVNPDFVSDIREALRNGYEAGCYRFRFASSHPLLRLNSYGTRFPGLMSRGGDQTLFVTRDLFTRLSGFNERYVVMEDFDIIIRIRKMARFCIIPKDVIVSARKYEVNSWLRVQIANLTAFTMFFMKIAPVRIARTYSRMLNHRG</sequence>
<keyword evidence="4 7" id="KW-0808">Transferase</keyword>
<comment type="subcellular location">
    <subcellularLocation>
        <location evidence="1">Cell membrane</location>
    </subcellularLocation>
</comment>
<keyword evidence="3" id="KW-0328">Glycosyltransferase</keyword>
<dbReference type="AlphaFoldDB" id="A0A418MDW8"/>
<accession>A0A418MDW8</accession>
<evidence type="ECO:0000256" key="3">
    <source>
        <dbReference type="ARBA" id="ARBA00022676"/>
    </source>
</evidence>
<dbReference type="RefSeq" id="WP_119666897.1">
    <property type="nucleotide sequence ID" value="NZ_QXED01000002.1"/>
</dbReference>
<reference evidence="7 8" key="1">
    <citation type="submission" date="2018-08" db="EMBL/GenBank/DDBJ databases">
        <title>Fibrisoma montanum sp. nov., isolated from Danxia mountain soil.</title>
        <authorList>
            <person name="Huang Y."/>
        </authorList>
    </citation>
    <scope>NUCLEOTIDE SEQUENCE [LARGE SCALE GENOMIC DNA]</scope>
    <source>
        <strain evidence="7 8">HYT19</strain>
    </source>
</reference>
<feature type="domain" description="Glycosyltransferase 2-like" evidence="6">
    <location>
        <begin position="4"/>
        <end position="125"/>
    </location>
</feature>
<keyword evidence="5" id="KW-0472">Membrane</keyword>
<dbReference type="InterPro" id="IPR001173">
    <property type="entry name" value="Glyco_trans_2-like"/>
</dbReference>
<dbReference type="SUPFAM" id="SSF53448">
    <property type="entry name" value="Nucleotide-diphospho-sugar transferases"/>
    <property type="match status" value="1"/>
</dbReference>
<proteinExistence type="predicted"/>
<dbReference type="PANTHER" id="PTHR43646:SF2">
    <property type="entry name" value="GLYCOSYLTRANSFERASE 2-LIKE DOMAIN-CONTAINING PROTEIN"/>
    <property type="match status" value="1"/>
</dbReference>
<protein>
    <submittedName>
        <fullName evidence="7">Glycosyltransferase</fullName>
    </submittedName>
</protein>
<dbReference type="EMBL" id="QXED01000002">
    <property type="protein sequence ID" value="RIV25010.1"/>
    <property type="molecule type" value="Genomic_DNA"/>
</dbReference>
<evidence type="ECO:0000313" key="8">
    <source>
        <dbReference type="Proteomes" id="UP000283523"/>
    </source>
</evidence>
<evidence type="ECO:0000256" key="5">
    <source>
        <dbReference type="ARBA" id="ARBA00023136"/>
    </source>
</evidence>
<dbReference type="PANTHER" id="PTHR43646">
    <property type="entry name" value="GLYCOSYLTRANSFERASE"/>
    <property type="match status" value="1"/>
</dbReference>
<evidence type="ECO:0000313" key="7">
    <source>
        <dbReference type="EMBL" id="RIV25010.1"/>
    </source>
</evidence>
<dbReference type="GO" id="GO:0016757">
    <property type="term" value="F:glycosyltransferase activity"/>
    <property type="evidence" value="ECO:0007669"/>
    <property type="project" value="UniProtKB-KW"/>
</dbReference>
<name>A0A418MDW8_9BACT</name>
<dbReference type="Gene3D" id="3.90.550.10">
    <property type="entry name" value="Spore Coat Polysaccharide Biosynthesis Protein SpsA, Chain A"/>
    <property type="match status" value="1"/>
</dbReference>
<dbReference type="OrthoDB" id="9810303at2"/>
<organism evidence="7 8">
    <name type="scientific">Fibrisoma montanum</name>
    <dbReference type="NCBI Taxonomy" id="2305895"/>
    <lineage>
        <taxon>Bacteria</taxon>
        <taxon>Pseudomonadati</taxon>
        <taxon>Bacteroidota</taxon>
        <taxon>Cytophagia</taxon>
        <taxon>Cytophagales</taxon>
        <taxon>Spirosomataceae</taxon>
        <taxon>Fibrisoma</taxon>
    </lineage>
</organism>